<dbReference type="EMBL" id="VBVZ01000568">
    <property type="protein sequence ID" value="TLG88387.1"/>
    <property type="molecule type" value="Genomic_DNA"/>
</dbReference>
<gene>
    <name evidence="2" type="ORF">FEM54_26615</name>
</gene>
<dbReference type="Proteomes" id="UP000304941">
    <property type="component" value="Unassembled WGS sequence"/>
</dbReference>
<evidence type="ECO:0000313" key="2">
    <source>
        <dbReference type="EMBL" id="TLG88387.1"/>
    </source>
</evidence>
<comment type="caution">
    <text evidence="2">The sequence shown here is derived from an EMBL/GenBank/DDBJ whole genome shotgun (WGS) entry which is preliminary data.</text>
</comment>
<evidence type="ECO:0000313" key="3">
    <source>
        <dbReference type="Proteomes" id="UP000304941"/>
    </source>
</evidence>
<name>A0ABY2TYB5_9PSED</name>
<proteinExistence type="predicted"/>
<keyword evidence="3" id="KW-1185">Reference proteome</keyword>
<accession>A0ABY2TYB5</accession>
<organism evidence="2 3">
    <name type="scientific">Pseudomonas edaphica</name>
    <dbReference type="NCBI Taxonomy" id="2006980"/>
    <lineage>
        <taxon>Bacteria</taxon>
        <taxon>Pseudomonadati</taxon>
        <taxon>Pseudomonadota</taxon>
        <taxon>Gammaproteobacteria</taxon>
        <taxon>Pseudomonadales</taxon>
        <taxon>Pseudomonadaceae</taxon>
        <taxon>Pseudomonas</taxon>
    </lineage>
</organism>
<reference evidence="2 3" key="1">
    <citation type="submission" date="2019-05" db="EMBL/GenBank/DDBJ databases">
        <title>Pseudomonas edaphica sp. nov., isolated from rhizospheric soil of Cistus ladanifer L. in Spain.</title>
        <authorList>
            <person name="Peix A."/>
        </authorList>
    </citation>
    <scope>NUCLEOTIDE SEQUENCE [LARGE SCALE GENOMIC DNA]</scope>
    <source>
        <strain evidence="2 3">RD25</strain>
    </source>
</reference>
<evidence type="ECO:0000256" key="1">
    <source>
        <dbReference type="SAM" id="MobiDB-lite"/>
    </source>
</evidence>
<feature type="non-terminal residue" evidence="2">
    <location>
        <position position="30"/>
    </location>
</feature>
<protein>
    <submittedName>
        <fullName evidence="2">TetR/AcrR family transcriptional regulator</fullName>
    </submittedName>
</protein>
<feature type="region of interest" description="Disordered" evidence="1">
    <location>
        <begin position="1"/>
        <end position="30"/>
    </location>
</feature>
<sequence>MLPSGSASAHNRRLHNKNGRERTMTLTPDL</sequence>